<sequence length="249" mass="24999">MAERRYLITGAASGIGAALCRLLAGPGVAIALHTRKNRAGVEQVAEAVRAAGGRAEALLGDLAEAGAPERAVEAAAAALGGLDVVVANAGFADRTPVAALSDAAFTASHDAITLALLRLARAAQPHLAAGTQPRLVAVSSFVAHVFRLEQPLFPASAAAKAGLEALVRALAIEWAPGITVNAVAPGFTRKDAGAHAALSPAAFEERIARIPLRRLGEPAEVAAAIAFLASPAAGYVTGQVLHVDGGITA</sequence>
<dbReference type="InterPro" id="IPR036291">
    <property type="entry name" value="NAD(P)-bd_dom_sf"/>
</dbReference>
<dbReference type="Proteomes" id="UP000249065">
    <property type="component" value="Unassembled WGS sequence"/>
</dbReference>
<protein>
    <submittedName>
        <fullName evidence="2">Short-chain dehydrogenase</fullName>
    </submittedName>
</protein>
<gene>
    <name evidence="2" type="ORF">DOO78_18835</name>
</gene>
<dbReference type="OrthoDB" id="8112199at2"/>
<dbReference type="InterPro" id="IPR002347">
    <property type="entry name" value="SDR_fam"/>
</dbReference>
<comment type="caution">
    <text evidence="2">The sequence shown here is derived from an EMBL/GenBank/DDBJ whole genome shotgun (WGS) entry which is preliminary data.</text>
</comment>
<comment type="similarity">
    <text evidence="1">Belongs to the short-chain dehydrogenases/reductases (SDR) family.</text>
</comment>
<dbReference type="SUPFAM" id="SSF51735">
    <property type="entry name" value="NAD(P)-binding Rossmann-fold domains"/>
    <property type="match status" value="1"/>
</dbReference>
<evidence type="ECO:0000313" key="2">
    <source>
        <dbReference type="EMBL" id="RAI57442.1"/>
    </source>
</evidence>
<dbReference type="Gene3D" id="3.40.50.720">
    <property type="entry name" value="NAD(P)-binding Rossmann-like Domain"/>
    <property type="match status" value="1"/>
</dbReference>
<dbReference type="Pfam" id="PF13561">
    <property type="entry name" value="adh_short_C2"/>
    <property type="match status" value="1"/>
</dbReference>
<dbReference type="AlphaFoldDB" id="A0A327M5A2"/>
<evidence type="ECO:0000256" key="1">
    <source>
        <dbReference type="ARBA" id="ARBA00006484"/>
    </source>
</evidence>
<dbReference type="PANTHER" id="PTHR42879:SF2">
    <property type="entry name" value="3-OXOACYL-[ACYL-CARRIER-PROTEIN] REDUCTASE FABG"/>
    <property type="match status" value="1"/>
</dbReference>
<reference evidence="3" key="1">
    <citation type="submission" date="2018-06" db="EMBL/GenBank/DDBJ databases">
        <authorList>
            <person name="Khan S.A."/>
        </authorList>
    </citation>
    <scope>NUCLEOTIDE SEQUENCE [LARGE SCALE GENOMIC DNA]</scope>
    <source>
        <strain evidence="3">DB-1506</strain>
    </source>
</reference>
<keyword evidence="3" id="KW-1185">Reference proteome</keyword>
<accession>A0A327M5A2</accession>
<evidence type="ECO:0000313" key="3">
    <source>
        <dbReference type="Proteomes" id="UP000249065"/>
    </source>
</evidence>
<dbReference type="PANTHER" id="PTHR42879">
    <property type="entry name" value="3-OXOACYL-(ACYL-CARRIER-PROTEIN) REDUCTASE"/>
    <property type="match status" value="1"/>
</dbReference>
<dbReference type="EMBL" id="QLIX01000017">
    <property type="protein sequence ID" value="RAI57442.1"/>
    <property type="molecule type" value="Genomic_DNA"/>
</dbReference>
<dbReference type="InterPro" id="IPR050259">
    <property type="entry name" value="SDR"/>
</dbReference>
<name>A0A327M5A2_9PROT</name>
<organism evidence="2 3">
    <name type="scientific">Roseicella frigidaeris</name>
    <dbReference type="NCBI Taxonomy" id="2230885"/>
    <lineage>
        <taxon>Bacteria</taxon>
        <taxon>Pseudomonadati</taxon>
        <taxon>Pseudomonadota</taxon>
        <taxon>Alphaproteobacteria</taxon>
        <taxon>Acetobacterales</taxon>
        <taxon>Roseomonadaceae</taxon>
        <taxon>Roseicella</taxon>
    </lineage>
</organism>
<proteinExistence type="inferred from homology"/>
<dbReference type="PRINTS" id="PR00081">
    <property type="entry name" value="GDHRDH"/>
</dbReference>
<dbReference type="RefSeq" id="WP_111471468.1">
    <property type="nucleotide sequence ID" value="NZ_QLIX01000017.1"/>
</dbReference>